<keyword evidence="17" id="KW-0675">Receptor</keyword>
<evidence type="ECO:0000256" key="17">
    <source>
        <dbReference type="RuleBase" id="RU000681"/>
    </source>
</evidence>
<dbReference type="PANTHER" id="PTHR10125:SF8">
    <property type="entry name" value="P2X PURINOCEPTOR 3"/>
    <property type="match status" value="1"/>
</dbReference>
<evidence type="ECO:0000256" key="12">
    <source>
        <dbReference type="ARBA" id="ARBA00023303"/>
    </source>
</evidence>
<feature type="disulfide bond" evidence="15">
    <location>
        <begin position="249"/>
        <end position="258"/>
    </location>
</feature>
<dbReference type="GO" id="GO:0070588">
    <property type="term" value="P:calcium ion transmembrane transport"/>
    <property type="evidence" value="ECO:0007669"/>
    <property type="project" value="TreeGrafter"/>
</dbReference>
<reference evidence="18" key="2">
    <citation type="submission" date="2025-08" db="UniProtKB">
        <authorList>
            <consortium name="Ensembl"/>
        </authorList>
    </citation>
    <scope>IDENTIFICATION</scope>
</reference>
<protein>
    <recommendedName>
        <fullName evidence="17">P2X purinoceptor</fullName>
    </recommendedName>
</protein>
<keyword evidence="12 17" id="KW-0407">Ion channel</keyword>
<feature type="binding site" evidence="14">
    <location>
        <begin position="70"/>
        <end position="72"/>
    </location>
    <ligand>
        <name>ATP</name>
        <dbReference type="ChEBI" id="CHEBI:30616"/>
        <note>ligand shared between two neighboring subunits of the homotrimer</note>
    </ligand>
</feature>
<comment type="function">
    <text evidence="17">Receptor for ATP that acts as a ligand-gated ion channel.</text>
</comment>
<dbReference type="Gene3D" id="2.60.490.10">
    <property type="entry name" value="atp-gated p2x4 ion channel domain"/>
    <property type="match status" value="1"/>
</dbReference>
<dbReference type="GO" id="GO:0033198">
    <property type="term" value="P:response to ATP"/>
    <property type="evidence" value="ECO:0007669"/>
    <property type="project" value="InterPro"/>
</dbReference>
<dbReference type="Proteomes" id="UP000694400">
    <property type="component" value="Chromosome 5"/>
</dbReference>
<dbReference type="PIRSF" id="PIRSF005713">
    <property type="entry name" value="P2X_purinoceptor"/>
    <property type="match status" value="1"/>
</dbReference>
<keyword evidence="4" id="KW-1003">Cell membrane</keyword>
<keyword evidence="8" id="KW-0472">Membrane</keyword>
<proteinExistence type="inferred from homology"/>
<evidence type="ECO:0000256" key="2">
    <source>
        <dbReference type="ARBA" id="ARBA00009848"/>
    </source>
</evidence>
<evidence type="ECO:0000256" key="8">
    <source>
        <dbReference type="ARBA" id="ARBA00023136"/>
    </source>
</evidence>
<keyword evidence="5" id="KW-0812">Transmembrane</keyword>
<sequence>MPPPRPQPSCLSDFFAYETPKSVVVKSWVVGAVNRAVQLLILSYFIGWVFLHEKAYQVRDTTLESSVVTKVKGVGRYGDRVLDTADYVTPPQGTSVFVVVTRQILTENQAQGVCPEFGGYFGGVSPKILRDEPPPRADLLLPGVLTGRCVPYNDTLRTCEIRGWCPHPPGSSPRSPVMLEAENFTLFIKNSVRFPLFGFENAEELRRCRFHPERQPLCPILRLGDVARFAGQDFAALGGVLGIKIGWVCDLDRSWELCLPRYSFTRLDGVTRHSPSSPGYNFRHARYYRGHNGTELRTLTKAFGIRFDVLVYGNAGKFGIVPTLINTGTVLCDIILLNFLKGAEHYKARKFEEVSGEAGTFWGLGPCWGGRP</sequence>
<dbReference type="Pfam" id="PF00864">
    <property type="entry name" value="P2X_receptor"/>
    <property type="match status" value="1"/>
</dbReference>
<evidence type="ECO:0000313" key="18">
    <source>
        <dbReference type="Ensembl" id="ENSAPLP00020020780.1"/>
    </source>
</evidence>
<keyword evidence="6" id="KW-1133">Transmembrane helix</keyword>
<evidence type="ECO:0000256" key="15">
    <source>
        <dbReference type="PIRSR" id="PIRSR005713-2"/>
    </source>
</evidence>
<feature type="binding site" evidence="14">
    <location>
        <position position="301"/>
    </location>
    <ligand>
        <name>ATP</name>
        <dbReference type="ChEBI" id="CHEBI:30616"/>
        <note>ligand shared between two neighboring subunits of the homotrimer</note>
    </ligand>
</feature>
<dbReference type="FunFam" id="2.60.490.10:FF:000001">
    <property type="entry name" value="P2X purinoceptor"/>
    <property type="match status" value="1"/>
</dbReference>
<evidence type="ECO:0000256" key="13">
    <source>
        <dbReference type="ARBA" id="ARBA00036634"/>
    </source>
</evidence>
<evidence type="ECO:0000256" key="14">
    <source>
        <dbReference type="PIRSR" id="PIRSR005713-1"/>
    </source>
</evidence>
<evidence type="ECO:0000256" key="4">
    <source>
        <dbReference type="ARBA" id="ARBA00022475"/>
    </source>
</evidence>
<dbReference type="InterPro" id="IPR001429">
    <property type="entry name" value="P2X_purnocptor"/>
</dbReference>
<feature type="binding site" evidence="14">
    <location>
        <begin position="281"/>
        <end position="283"/>
    </location>
    <ligand>
        <name>ATP</name>
        <dbReference type="ChEBI" id="CHEBI:30616"/>
        <note>ligand shared between two neighboring subunits of the homotrimer</note>
    </ligand>
</feature>
<organism evidence="18 19">
    <name type="scientific">Anas platyrhynchos</name>
    <name type="common">Mallard</name>
    <name type="synonym">Anas boschas</name>
    <dbReference type="NCBI Taxonomy" id="8839"/>
    <lineage>
        <taxon>Eukaryota</taxon>
        <taxon>Metazoa</taxon>
        <taxon>Chordata</taxon>
        <taxon>Craniata</taxon>
        <taxon>Vertebrata</taxon>
        <taxon>Euteleostomi</taxon>
        <taxon>Archelosauria</taxon>
        <taxon>Archosauria</taxon>
        <taxon>Dinosauria</taxon>
        <taxon>Saurischia</taxon>
        <taxon>Theropoda</taxon>
        <taxon>Coelurosauria</taxon>
        <taxon>Aves</taxon>
        <taxon>Neognathae</taxon>
        <taxon>Galloanserae</taxon>
        <taxon>Anseriformes</taxon>
        <taxon>Anatidae</taxon>
        <taxon>Anatinae</taxon>
        <taxon>Anas</taxon>
    </lineage>
</organism>
<feature type="disulfide bond" evidence="15">
    <location>
        <begin position="208"/>
        <end position="218"/>
    </location>
</feature>
<dbReference type="InterPro" id="IPR059116">
    <property type="entry name" value="P2X_receptor"/>
</dbReference>
<dbReference type="InterPro" id="IPR027309">
    <property type="entry name" value="P2X_extracellular_dom_sf"/>
</dbReference>
<dbReference type="AlphaFoldDB" id="A0A8B9THL7"/>
<keyword evidence="11" id="KW-1071">Ligand-gated ion channel</keyword>
<feature type="binding site" evidence="14">
    <location>
        <position position="185"/>
    </location>
    <ligand>
        <name>ATP</name>
        <dbReference type="ChEBI" id="CHEBI:30616"/>
        <note>ligand shared between two neighboring subunits of the homotrimer</note>
    </ligand>
</feature>
<comment type="catalytic activity">
    <reaction evidence="13">
        <text>Ca(2+)(in) = Ca(2+)(out)</text>
        <dbReference type="Rhea" id="RHEA:29671"/>
        <dbReference type="ChEBI" id="CHEBI:29108"/>
    </reaction>
</comment>
<dbReference type="InterPro" id="IPR003046">
    <property type="entry name" value="P2X3_purnocptor"/>
</dbReference>
<dbReference type="InterPro" id="IPR053792">
    <property type="entry name" value="P2X_RECEPTOR_CS"/>
</dbReference>
<dbReference type="GO" id="GO:0001614">
    <property type="term" value="F:purinergic nucleotide receptor activity"/>
    <property type="evidence" value="ECO:0007669"/>
    <property type="project" value="InterPro"/>
</dbReference>
<dbReference type="Gene3D" id="1.10.287.940">
    <property type="entry name" value="atp-gated p2x4 ion channel"/>
    <property type="match status" value="1"/>
</dbReference>
<dbReference type="PANTHER" id="PTHR10125">
    <property type="entry name" value="P2X PURINOCEPTOR"/>
    <property type="match status" value="1"/>
</dbReference>
<keyword evidence="3 17" id="KW-0813">Transport</keyword>
<evidence type="ECO:0000256" key="7">
    <source>
        <dbReference type="ARBA" id="ARBA00023065"/>
    </source>
</evidence>
<comment type="subcellular location">
    <subcellularLocation>
        <location evidence="1">Cell membrane</location>
        <topology evidence="1">Multi-pass membrane protein</topology>
    </subcellularLocation>
    <subcellularLocation>
        <location evidence="17">Membrane</location>
        <topology evidence="17">Multi-pass membrane protein</topology>
    </subcellularLocation>
</comment>
<comment type="similarity">
    <text evidence="2 17">Belongs to the P2X receptor family.</text>
</comment>
<reference evidence="18" key="1">
    <citation type="submission" date="2019-08" db="EMBL/GenBank/DDBJ databases">
        <title>Three high-quality genomes provides insights into domestication of ducks.</title>
        <authorList>
            <person name="Hou Z.C."/>
            <person name="Zhu F."/>
            <person name="Yin Z.T."/>
            <person name="Zhang F."/>
        </authorList>
    </citation>
    <scope>NUCLEOTIDE SEQUENCE [LARGE SCALE GENOMIC DNA]</scope>
</reference>
<evidence type="ECO:0000256" key="10">
    <source>
        <dbReference type="ARBA" id="ARBA00023180"/>
    </source>
</evidence>
<evidence type="ECO:0000256" key="5">
    <source>
        <dbReference type="ARBA" id="ARBA00022692"/>
    </source>
</evidence>
<dbReference type="PROSITE" id="PS01212">
    <property type="entry name" value="P2X_RECEPTOR"/>
    <property type="match status" value="1"/>
</dbReference>
<evidence type="ECO:0000256" key="11">
    <source>
        <dbReference type="ARBA" id="ARBA00023286"/>
    </source>
</evidence>
<feature type="glycosylation site" description="N-linked (GlcNAc...) asparagine" evidence="16">
    <location>
        <position position="183"/>
    </location>
</feature>
<dbReference type="GO" id="GO:0005524">
    <property type="term" value="F:ATP binding"/>
    <property type="evidence" value="ECO:0007669"/>
    <property type="project" value="UniProtKB-KW"/>
</dbReference>
<keyword evidence="14" id="KW-0547">Nucleotide-binding</keyword>
<dbReference type="GO" id="GO:0005886">
    <property type="term" value="C:plasma membrane"/>
    <property type="evidence" value="ECO:0007669"/>
    <property type="project" value="UniProtKB-SubCell"/>
</dbReference>
<evidence type="ECO:0000313" key="19">
    <source>
        <dbReference type="Proteomes" id="UP000694400"/>
    </source>
</evidence>
<dbReference type="Ensembl" id="ENSAPLT00020022444.1">
    <property type="protein sequence ID" value="ENSAPLP00020020780.1"/>
    <property type="gene ID" value="ENSAPLG00020014608.1"/>
</dbReference>
<dbReference type="PRINTS" id="PR01310">
    <property type="entry name" value="P2X3RECEPTOR"/>
</dbReference>
<evidence type="ECO:0000256" key="9">
    <source>
        <dbReference type="ARBA" id="ARBA00023157"/>
    </source>
</evidence>
<evidence type="ECO:0000256" key="1">
    <source>
        <dbReference type="ARBA" id="ARBA00004651"/>
    </source>
</evidence>
<keyword evidence="10" id="KW-0325">Glycoprotein</keyword>
<keyword evidence="7 17" id="KW-0406">Ion transport</keyword>
<reference evidence="18" key="3">
    <citation type="submission" date="2025-09" db="UniProtKB">
        <authorList>
            <consortium name="Ensembl"/>
        </authorList>
    </citation>
    <scope>IDENTIFICATION</scope>
</reference>
<evidence type="ECO:0000256" key="6">
    <source>
        <dbReference type="ARBA" id="ARBA00022989"/>
    </source>
</evidence>
<accession>A0A8B9THL7</accession>
<dbReference type="PRINTS" id="PR01307">
    <property type="entry name" value="P2XRECEPTOR"/>
</dbReference>
<dbReference type="GO" id="GO:0004931">
    <property type="term" value="F:extracellularly ATP-gated monoatomic cation channel activity"/>
    <property type="evidence" value="ECO:0007669"/>
    <property type="project" value="InterPro"/>
</dbReference>
<keyword evidence="9 15" id="KW-1015">Disulfide bond</keyword>
<name>A0A8B9THL7_ANAPL</name>
<dbReference type="GO" id="GO:0098794">
    <property type="term" value="C:postsynapse"/>
    <property type="evidence" value="ECO:0007669"/>
    <property type="project" value="GOC"/>
</dbReference>
<evidence type="ECO:0000256" key="16">
    <source>
        <dbReference type="PIRSR" id="PIRSR005713-3"/>
    </source>
</evidence>
<keyword evidence="14" id="KW-0067">ATP-binding</keyword>
<evidence type="ECO:0000256" key="3">
    <source>
        <dbReference type="ARBA" id="ARBA00022448"/>
    </source>
</evidence>
<feature type="disulfide bond" evidence="15">
    <location>
        <begin position="114"/>
        <end position="165"/>
    </location>
</feature>
<dbReference type="NCBIfam" id="TIGR00863">
    <property type="entry name" value="P2X"/>
    <property type="match status" value="1"/>
</dbReference>